<proteinExistence type="predicted"/>
<evidence type="ECO:0000259" key="1">
    <source>
        <dbReference type="PROSITE" id="PS50022"/>
    </source>
</evidence>
<dbReference type="InterPro" id="IPR032164">
    <property type="entry name" value="DUF5000"/>
</dbReference>
<dbReference type="Pfam" id="PF16323">
    <property type="entry name" value="DUF4959"/>
    <property type="match status" value="1"/>
</dbReference>
<protein>
    <recommendedName>
        <fullName evidence="1">F5/8 type C domain-containing protein</fullName>
    </recommendedName>
</protein>
<dbReference type="STRING" id="29529.SAMN04488122_4540"/>
<feature type="domain" description="F5/8 type C" evidence="1">
    <location>
        <begin position="250"/>
        <end position="390"/>
    </location>
</feature>
<dbReference type="RefSeq" id="WP_089898304.1">
    <property type="nucleotide sequence ID" value="NZ_FOJG01000002.1"/>
</dbReference>
<dbReference type="AlphaFoldDB" id="A0A1I0S7W6"/>
<dbReference type="InterPro" id="IPR033431">
    <property type="entry name" value="DUF5126"/>
</dbReference>
<dbReference type="SUPFAM" id="SSF49785">
    <property type="entry name" value="Galactose-binding domain-like"/>
    <property type="match status" value="1"/>
</dbReference>
<sequence>MKILLPILAGIILLTGSSGCKEEARLDHFNGALDAPAQVTNVQVTSTPGGAFLTYDIPKDPKLSYVKAVYEIQEGVKEAKASIYTDTLTLAGYGDTSLHEVKIYSVGRNEKMSQPVVVKLKPKVAPVYTSFDSLKLDAAFGGVKIRFQNPLAANLAVVLMADTLNNGVWIPLNTFYTKAPAGVFSYRGLPAKNMKFAVYLRDRWNNKSEMLVRSLTPLFEEKVPKPFKALILPSDETIPVEAGYPMERMWDDKVDQGIFATRHNSATPQWFTIDLGTKIVISRMKMHQRGESYTYTGSNVKAFELWGSNEPDADGSWSKWTLLGSFKSYKPSGLPLGKTTAEDFDYGHTKGEDFDMPDIPKAYRYYRFKTLATYGGGPQITIAELSFWGQIK</sequence>
<dbReference type="InterPro" id="IPR008979">
    <property type="entry name" value="Galactose-bd-like_sf"/>
</dbReference>
<dbReference type="InterPro" id="IPR032527">
    <property type="entry name" value="DUF4959"/>
</dbReference>
<dbReference type="PROSITE" id="PS51257">
    <property type="entry name" value="PROKAR_LIPOPROTEIN"/>
    <property type="match status" value="1"/>
</dbReference>
<evidence type="ECO:0000313" key="2">
    <source>
        <dbReference type="EMBL" id="SEW51854.1"/>
    </source>
</evidence>
<dbReference type="Pfam" id="PF16391">
    <property type="entry name" value="DUF5000"/>
    <property type="match status" value="1"/>
</dbReference>
<gene>
    <name evidence="2" type="ORF">SAMN04488122_4540</name>
</gene>
<name>A0A1I0S7W6_9BACT</name>
<dbReference type="OrthoDB" id="621114at2"/>
<dbReference type="EMBL" id="FOJG01000002">
    <property type="protein sequence ID" value="SEW51854.1"/>
    <property type="molecule type" value="Genomic_DNA"/>
</dbReference>
<dbReference type="InterPro" id="IPR000421">
    <property type="entry name" value="FA58C"/>
</dbReference>
<dbReference type="Proteomes" id="UP000199310">
    <property type="component" value="Unassembled WGS sequence"/>
</dbReference>
<reference evidence="3" key="1">
    <citation type="submission" date="2016-10" db="EMBL/GenBank/DDBJ databases">
        <authorList>
            <person name="Varghese N."/>
            <person name="Submissions S."/>
        </authorList>
    </citation>
    <scope>NUCLEOTIDE SEQUENCE [LARGE SCALE GENOMIC DNA]</scope>
    <source>
        <strain evidence="3">DSM 3695</strain>
    </source>
</reference>
<organism evidence="2 3">
    <name type="scientific">Chitinophaga arvensicola</name>
    <dbReference type="NCBI Taxonomy" id="29529"/>
    <lineage>
        <taxon>Bacteria</taxon>
        <taxon>Pseudomonadati</taxon>
        <taxon>Bacteroidota</taxon>
        <taxon>Chitinophagia</taxon>
        <taxon>Chitinophagales</taxon>
        <taxon>Chitinophagaceae</taxon>
        <taxon>Chitinophaga</taxon>
    </lineage>
</organism>
<evidence type="ECO:0000313" key="3">
    <source>
        <dbReference type="Proteomes" id="UP000199310"/>
    </source>
</evidence>
<dbReference type="Pfam" id="PF17166">
    <property type="entry name" value="DUF5126"/>
    <property type="match status" value="1"/>
</dbReference>
<dbReference type="PROSITE" id="PS50022">
    <property type="entry name" value="FA58C_3"/>
    <property type="match status" value="1"/>
</dbReference>
<keyword evidence="3" id="KW-1185">Reference proteome</keyword>
<dbReference type="Gene3D" id="2.60.120.260">
    <property type="entry name" value="Galactose-binding domain-like"/>
    <property type="match status" value="1"/>
</dbReference>
<accession>A0A1I0S7W6</accession>